<protein>
    <recommendedName>
        <fullName evidence="9">ABC transmembrane type-1 domain-containing protein</fullName>
    </recommendedName>
</protein>
<evidence type="ECO:0000256" key="2">
    <source>
        <dbReference type="ARBA" id="ARBA00007069"/>
    </source>
</evidence>
<feature type="domain" description="ABC transmembrane type-1" evidence="9">
    <location>
        <begin position="1"/>
        <end position="98"/>
    </location>
</feature>
<name>A0A645I0P3_9ZZZZ</name>
<keyword evidence="6 8" id="KW-1133">Transmembrane helix</keyword>
<dbReference type="Gene3D" id="1.10.3720.10">
    <property type="entry name" value="MetI-like"/>
    <property type="match status" value="1"/>
</dbReference>
<comment type="caution">
    <text evidence="10">The sequence shown here is derived from an EMBL/GenBank/DDBJ whole genome shotgun (WGS) entry which is preliminary data.</text>
</comment>
<evidence type="ECO:0000256" key="1">
    <source>
        <dbReference type="ARBA" id="ARBA00004651"/>
    </source>
</evidence>
<keyword evidence="5 8" id="KW-0812">Transmembrane</keyword>
<evidence type="ECO:0000256" key="7">
    <source>
        <dbReference type="ARBA" id="ARBA00023136"/>
    </source>
</evidence>
<keyword evidence="4" id="KW-1003">Cell membrane</keyword>
<evidence type="ECO:0000313" key="10">
    <source>
        <dbReference type="EMBL" id="MPN44861.1"/>
    </source>
</evidence>
<feature type="transmembrane region" description="Helical" evidence="8">
    <location>
        <begin position="23"/>
        <end position="48"/>
    </location>
</feature>
<keyword evidence="7 8" id="KW-0472">Membrane</keyword>
<evidence type="ECO:0000256" key="8">
    <source>
        <dbReference type="SAM" id="Phobius"/>
    </source>
</evidence>
<evidence type="ECO:0000256" key="3">
    <source>
        <dbReference type="ARBA" id="ARBA00022448"/>
    </source>
</evidence>
<dbReference type="SUPFAM" id="SSF161098">
    <property type="entry name" value="MetI-like"/>
    <property type="match status" value="1"/>
</dbReference>
<dbReference type="AlphaFoldDB" id="A0A645I0P3"/>
<dbReference type="InterPro" id="IPR035906">
    <property type="entry name" value="MetI-like_sf"/>
</dbReference>
<dbReference type="GO" id="GO:0005886">
    <property type="term" value="C:plasma membrane"/>
    <property type="evidence" value="ECO:0007669"/>
    <property type="project" value="UniProtKB-SubCell"/>
</dbReference>
<dbReference type="GO" id="GO:0055085">
    <property type="term" value="P:transmembrane transport"/>
    <property type="evidence" value="ECO:0007669"/>
    <property type="project" value="InterPro"/>
</dbReference>
<comment type="subcellular location">
    <subcellularLocation>
        <location evidence="1">Cell membrane</location>
        <topology evidence="1">Multi-pass membrane protein</topology>
    </subcellularLocation>
</comment>
<dbReference type="EMBL" id="VSSQ01104312">
    <property type="protein sequence ID" value="MPN44861.1"/>
    <property type="molecule type" value="Genomic_DNA"/>
</dbReference>
<evidence type="ECO:0000256" key="4">
    <source>
        <dbReference type="ARBA" id="ARBA00022475"/>
    </source>
</evidence>
<dbReference type="CDD" id="cd06261">
    <property type="entry name" value="TM_PBP2"/>
    <property type="match status" value="1"/>
</dbReference>
<evidence type="ECO:0000256" key="5">
    <source>
        <dbReference type="ARBA" id="ARBA00022692"/>
    </source>
</evidence>
<accession>A0A645I0P3</accession>
<dbReference type="PANTHER" id="PTHR42929">
    <property type="entry name" value="INNER MEMBRANE ABC TRANSPORTER PERMEASE PROTEIN YDCU-RELATED-RELATED"/>
    <property type="match status" value="1"/>
</dbReference>
<sequence length="115" mass="12701">MVAEHLKMLLDAAEMLGESKLKAFFKVIVPNILTGITVSSLLAVGLLFGDYVIIRNLSSTNVNNMQKFLYQAMKRSSTEASAVFMVIIMITFAITALVLALQSRGMLEKMRNEGK</sequence>
<feature type="transmembrane region" description="Helical" evidence="8">
    <location>
        <begin position="80"/>
        <end position="101"/>
    </location>
</feature>
<evidence type="ECO:0000259" key="9">
    <source>
        <dbReference type="PROSITE" id="PS50928"/>
    </source>
</evidence>
<proteinExistence type="inferred from homology"/>
<gene>
    <name evidence="10" type="ORF">SDC9_192428</name>
</gene>
<evidence type="ECO:0000256" key="6">
    <source>
        <dbReference type="ARBA" id="ARBA00022989"/>
    </source>
</evidence>
<reference evidence="10" key="1">
    <citation type="submission" date="2019-08" db="EMBL/GenBank/DDBJ databases">
        <authorList>
            <person name="Kucharzyk K."/>
            <person name="Murdoch R.W."/>
            <person name="Higgins S."/>
            <person name="Loffler F."/>
        </authorList>
    </citation>
    <scope>NUCLEOTIDE SEQUENCE</scope>
</reference>
<dbReference type="InterPro" id="IPR000515">
    <property type="entry name" value="MetI-like"/>
</dbReference>
<comment type="similarity">
    <text evidence="2">Belongs to the binding-protein-dependent transport system permease family. CysTW subfamily.</text>
</comment>
<keyword evidence="3" id="KW-0813">Transport</keyword>
<dbReference type="PROSITE" id="PS50928">
    <property type="entry name" value="ABC_TM1"/>
    <property type="match status" value="1"/>
</dbReference>
<dbReference type="PANTHER" id="PTHR42929:SF1">
    <property type="entry name" value="INNER MEMBRANE ABC TRANSPORTER PERMEASE PROTEIN YDCU-RELATED"/>
    <property type="match status" value="1"/>
</dbReference>
<organism evidence="10">
    <name type="scientific">bioreactor metagenome</name>
    <dbReference type="NCBI Taxonomy" id="1076179"/>
    <lineage>
        <taxon>unclassified sequences</taxon>
        <taxon>metagenomes</taxon>
        <taxon>ecological metagenomes</taxon>
    </lineage>
</organism>
<dbReference type="Pfam" id="PF00528">
    <property type="entry name" value="BPD_transp_1"/>
    <property type="match status" value="1"/>
</dbReference>